<feature type="compositionally biased region" description="Acidic residues" evidence="1">
    <location>
        <begin position="59"/>
        <end position="73"/>
    </location>
</feature>
<feature type="region of interest" description="Disordered" evidence="1">
    <location>
        <begin position="1"/>
        <end position="101"/>
    </location>
</feature>
<dbReference type="EMBL" id="CAXAMM010006272">
    <property type="protein sequence ID" value="CAK9010446.1"/>
    <property type="molecule type" value="Genomic_DNA"/>
</dbReference>
<reference evidence="2 3" key="1">
    <citation type="submission" date="2024-02" db="EMBL/GenBank/DDBJ databases">
        <authorList>
            <person name="Chen Y."/>
            <person name="Shah S."/>
            <person name="Dougan E. K."/>
            <person name="Thang M."/>
            <person name="Chan C."/>
        </authorList>
    </citation>
    <scope>NUCLEOTIDE SEQUENCE [LARGE SCALE GENOMIC DNA]</scope>
</reference>
<protein>
    <submittedName>
        <fullName evidence="2">Uncharacterized protein</fullName>
    </submittedName>
</protein>
<name>A0ABP0J809_9DINO</name>
<gene>
    <name evidence="2" type="ORF">SCF082_LOCUS10679</name>
</gene>
<sequence length="390" mass="43671">MNASGGKQPKKVPPSAQAAGPRKIPGLAIKRKAAPKSPEAPPTKKQRKEAEEGRQGAVDDQEEEELVYEEESAAESSRSQPSKNPSPPASGSQGGGSAGLRPVVALKEPPRRYGWWSSTVGETSKKPRMLIVFSGRSREGDLAHQMARLGWLVCSLDTVLPTPTDLTKDEVWDEIKKDLDAEFFQAGWIATPCGTFSPLREKPPGPRVIRTIDHITGIPDPTKAEAAQLRDSNILVHRSYKVAHKLHQQVRPWGLENPDHPAGKPSLWMMPRIEDMPRWQGVDITRFDQCITGLETTKPTKLYTEKLELSALKDKRCNHEKKVWTREDGTTFEAAHNPTVQRWEQVDGKMQRASKSQGEHTELLSKILAVAFHKNVDDKWKMEQLRKEML</sequence>
<keyword evidence="3" id="KW-1185">Reference proteome</keyword>
<dbReference type="Proteomes" id="UP001642464">
    <property type="component" value="Unassembled WGS sequence"/>
</dbReference>
<evidence type="ECO:0000313" key="2">
    <source>
        <dbReference type="EMBL" id="CAK9010446.1"/>
    </source>
</evidence>
<organism evidence="2 3">
    <name type="scientific">Durusdinium trenchii</name>
    <dbReference type="NCBI Taxonomy" id="1381693"/>
    <lineage>
        <taxon>Eukaryota</taxon>
        <taxon>Sar</taxon>
        <taxon>Alveolata</taxon>
        <taxon>Dinophyceae</taxon>
        <taxon>Suessiales</taxon>
        <taxon>Symbiodiniaceae</taxon>
        <taxon>Durusdinium</taxon>
    </lineage>
</organism>
<proteinExistence type="predicted"/>
<comment type="caution">
    <text evidence="2">The sequence shown here is derived from an EMBL/GenBank/DDBJ whole genome shotgun (WGS) entry which is preliminary data.</text>
</comment>
<evidence type="ECO:0000313" key="3">
    <source>
        <dbReference type="Proteomes" id="UP001642464"/>
    </source>
</evidence>
<evidence type="ECO:0000256" key="1">
    <source>
        <dbReference type="SAM" id="MobiDB-lite"/>
    </source>
</evidence>
<accession>A0ABP0J809</accession>